<dbReference type="Pfam" id="PF04116">
    <property type="entry name" value="FA_hydroxylase"/>
    <property type="match status" value="1"/>
</dbReference>
<evidence type="ECO:0000313" key="7">
    <source>
        <dbReference type="EMBL" id="MBW6392126.1"/>
    </source>
</evidence>
<keyword evidence="2 5" id="KW-0812">Transmembrane</keyword>
<keyword evidence="4 5" id="KW-0472">Membrane</keyword>
<keyword evidence="3 5" id="KW-1133">Transmembrane helix</keyword>
<feature type="domain" description="Fatty acid hydroxylase" evidence="6">
    <location>
        <begin position="94"/>
        <end position="229"/>
    </location>
</feature>
<sequence length="282" mass="32131">MSDTLQSHEPLIRLGIFLLVLAAMALWEVLAARREQRIRRWQRWPGNLLILVLDTLTVRLLFPLAAVGAALVAAERGWGLFHLVPAPLWLALPLSVLLLDAAIYFQHRLFHAVPWLWRLHRMHHADLEFDVTTGLRFHPLEIVISMGIKVAVVTLLGAPAVAVLIFEVLLNATSMYNHGNVRLPERLDRRLRLIVVTPDMHRVHHSIVRCETDSNFGFNLPWWDRLFGTYRDQPDAGHLNMTIGIAEFRDPRELRLDRMLIQPLLSPKASSAIQSGRHGSQG</sequence>
<evidence type="ECO:0000256" key="2">
    <source>
        <dbReference type="ARBA" id="ARBA00022692"/>
    </source>
</evidence>
<reference evidence="7 8" key="1">
    <citation type="submission" date="2021-07" db="EMBL/GenBank/DDBJ databases">
        <authorList>
            <person name="So Y."/>
        </authorList>
    </citation>
    <scope>NUCLEOTIDE SEQUENCE [LARGE SCALE GENOMIC DNA]</scope>
    <source>
        <strain evidence="7 8">Y3S6</strain>
    </source>
</reference>
<feature type="transmembrane region" description="Helical" evidence="5">
    <location>
        <begin position="12"/>
        <end position="30"/>
    </location>
</feature>
<dbReference type="InterPro" id="IPR050307">
    <property type="entry name" value="Sterol_Desaturase_Related"/>
</dbReference>
<comment type="caution">
    <text evidence="7">The sequence shown here is derived from an EMBL/GenBank/DDBJ whole genome shotgun (WGS) entry which is preliminary data.</text>
</comment>
<protein>
    <submittedName>
        <fullName evidence="7">Sterol desaturase family protein</fullName>
    </submittedName>
</protein>
<dbReference type="EMBL" id="JAHYCA010000004">
    <property type="protein sequence ID" value="MBW6392126.1"/>
    <property type="molecule type" value="Genomic_DNA"/>
</dbReference>
<dbReference type="InterPro" id="IPR006694">
    <property type="entry name" value="Fatty_acid_hydroxylase"/>
</dbReference>
<proteinExistence type="predicted"/>
<organism evidence="7 8">
    <name type="scientific">Billgrantia antri</name>
    <dbReference type="NCBI Taxonomy" id="2846777"/>
    <lineage>
        <taxon>Bacteria</taxon>
        <taxon>Pseudomonadati</taxon>
        <taxon>Pseudomonadota</taxon>
        <taxon>Gammaproteobacteria</taxon>
        <taxon>Oceanospirillales</taxon>
        <taxon>Halomonadaceae</taxon>
        <taxon>Billgrantia</taxon>
    </lineage>
</organism>
<evidence type="ECO:0000256" key="4">
    <source>
        <dbReference type="ARBA" id="ARBA00023136"/>
    </source>
</evidence>
<evidence type="ECO:0000256" key="5">
    <source>
        <dbReference type="SAM" id="Phobius"/>
    </source>
</evidence>
<keyword evidence="8" id="KW-1185">Reference proteome</keyword>
<feature type="transmembrane region" description="Helical" evidence="5">
    <location>
        <begin position="150"/>
        <end position="170"/>
    </location>
</feature>
<dbReference type="RefSeq" id="WP_219792592.1">
    <property type="nucleotide sequence ID" value="NZ_JAHYCA010000004.1"/>
</dbReference>
<name>A0ABS6ZPX1_9GAMM</name>
<evidence type="ECO:0000256" key="3">
    <source>
        <dbReference type="ARBA" id="ARBA00022989"/>
    </source>
</evidence>
<feature type="transmembrane region" description="Helical" evidence="5">
    <location>
        <begin position="51"/>
        <end position="74"/>
    </location>
</feature>
<accession>A0ABS6ZPX1</accession>
<dbReference type="Proteomes" id="UP000769617">
    <property type="component" value="Unassembled WGS sequence"/>
</dbReference>
<comment type="subcellular location">
    <subcellularLocation>
        <location evidence="1">Membrane</location>
    </subcellularLocation>
</comment>
<evidence type="ECO:0000256" key="1">
    <source>
        <dbReference type="ARBA" id="ARBA00004370"/>
    </source>
</evidence>
<gene>
    <name evidence="7" type="ORF">KPL81_13285</name>
</gene>
<evidence type="ECO:0000313" key="8">
    <source>
        <dbReference type="Proteomes" id="UP000769617"/>
    </source>
</evidence>
<dbReference type="PANTHER" id="PTHR11863">
    <property type="entry name" value="STEROL DESATURASE"/>
    <property type="match status" value="1"/>
</dbReference>
<feature type="transmembrane region" description="Helical" evidence="5">
    <location>
        <begin position="86"/>
        <end position="105"/>
    </location>
</feature>
<evidence type="ECO:0000259" key="6">
    <source>
        <dbReference type="Pfam" id="PF04116"/>
    </source>
</evidence>